<gene>
    <name evidence="1" type="ORF">CAMP_LOCUS4332</name>
</gene>
<keyword evidence="2" id="KW-1185">Reference proteome</keyword>
<proteinExistence type="predicted"/>
<dbReference type="EMBL" id="CANHGI010000002">
    <property type="protein sequence ID" value="CAI5441695.1"/>
    <property type="molecule type" value="Genomic_DNA"/>
</dbReference>
<protein>
    <submittedName>
        <fullName evidence="1">Uncharacterized protein</fullName>
    </submittedName>
</protein>
<organism evidence="1 2">
    <name type="scientific">Caenorhabditis angaria</name>
    <dbReference type="NCBI Taxonomy" id="860376"/>
    <lineage>
        <taxon>Eukaryota</taxon>
        <taxon>Metazoa</taxon>
        <taxon>Ecdysozoa</taxon>
        <taxon>Nematoda</taxon>
        <taxon>Chromadorea</taxon>
        <taxon>Rhabditida</taxon>
        <taxon>Rhabditina</taxon>
        <taxon>Rhabditomorpha</taxon>
        <taxon>Rhabditoidea</taxon>
        <taxon>Rhabditidae</taxon>
        <taxon>Peloderinae</taxon>
        <taxon>Caenorhabditis</taxon>
    </lineage>
</organism>
<sequence length="123" mass="14116">MASSTKNTFSTASNVLNLGSIVKANEIKSQILSILRMHGIFENVQIFEKDISKNKSPNQRVSSIIYEKLAIWKQFLDVTDWNYIVEKLAILCKVQSINIKLQLDIYEKQKNKGEIEEPAEKKD</sequence>
<name>A0A9P1IAV5_9PELO</name>
<evidence type="ECO:0000313" key="1">
    <source>
        <dbReference type="EMBL" id="CAI5441695.1"/>
    </source>
</evidence>
<evidence type="ECO:0000313" key="2">
    <source>
        <dbReference type="Proteomes" id="UP001152747"/>
    </source>
</evidence>
<accession>A0A9P1IAV5</accession>
<comment type="caution">
    <text evidence="1">The sequence shown here is derived from an EMBL/GenBank/DDBJ whole genome shotgun (WGS) entry which is preliminary data.</text>
</comment>
<reference evidence="1" key="1">
    <citation type="submission" date="2022-11" db="EMBL/GenBank/DDBJ databases">
        <authorList>
            <person name="Kikuchi T."/>
        </authorList>
    </citation>
    <scope>NUCLEOTIDE SEQUENCE</scope>
    <source>
        <strain evidence="1">PS1010</strain>
    </source>
</reference>
<dbReference type="Proteomes" id="UP001152747">
    <property type="component" value="Unassembled WGS sequence"/>
</dbReference>
<dbReference type="AlphaFoldDB" id="A0A9P1IAV5"/>